<reference evidence="2 3" key="1">
    <citation type="submission" date="2020-08" db="EMBL/GenBank/DDBJ databases">
        <title>Genomic Encyclopedia of Type Strains, Phase IV (KMG-IV): sequencing the most valuable type-strain genomes for metagenomic binning, comparative biology and taxonomic classification.</title>
        <authorList>
            <person name="Goeker M."/>
        </authorList>
    </citation>
    <scope>NUCLEOTIDE SEQUENCE [LARGE SCALE GENOMIC DNA]</scope>
    <source>
        <strain evidence="2 3">DSM 100211</strain>
    </source>
</reference>
<protein>
    <recommendedName>
        <fullName evidence="1">Putative DNA-binding domain-containing protein</fullName>
    </recommendedName>
</protein>
<dbReference type="Gene3D" id="1.10.150.690">
    <property type="entry name" value="DUF2063"/>
    <property type="match status" value="1"/>
</dbReference>
<comment type="caution">
    <text evidence="2">The sequence shown here is derived from an EMBL/GenBank/DDBJ whole genome shotgun (WGS) entry which is preliminary data.</text>
</comment>
<sequence>MSSEIQDRFAAALIDRALPPPQGTSAWSGPRPERRSAVYRNDVASGLTGALATRFPAARRIVGGDFFTAMALAYAERHPPRSPLLLFYGDDFADFVATFEPARDLAYLPDVIRLEAARGHAYHAADAVPLEPGPIKPWTGETALVVRPRLLVDVLRLEPAEAAFLQALAGGATLGAAAEDASALRGFDLAAALVRLLQSGAFTAIRKDNTNGH</sequence>
<dbReference type="InterPro" id="IPR018640">
    <property type="entry name" value="DUF2063"/>
</dbReference>
<dbReference type="EMBL" id="JACIEE010000014">
    <property type="protein sequence ID" value="MBB3979975.1"/>
    <property type="molecule type" value="Genomic_DNA"/>
</dbReference>
<keyword evidence="3" id="KW-1185">Reference proteome</keyword>
<dbReference type="Pfam" id="PF09836">
    <property type="entry name" value="DUF2063"/>
    <property type="match status" value="1"/>
</dbReference>
<dbReference type="InterPro" id="IPR044922">
    <property type="entry name" value="DUF2063_N_sf"/>
</dbReference>
<dbReference type="RefSeq" id="WP_183808139.1">
    <property type="nucleotide sequence ID" value="NZ_JACIEE010000014.1"/>
</dbReference>
<dbReference type="Proteomes" id="UP000574761">
    <property type="component" value="Unassembled WGS sequence"/>
</dbReference>
<evidence type="ECO:0000313" key="3">
    <source>
        <dbReference type="Proteomes" id="UP000574761"/>
    </source>
</evidence>
<feature type="domain" description="Putative DNA-binding" evidence="1">
    <location>
        <begin position="4"/>
        <end position="96"/>
    </location>
</feature>
<dbReference type="AlphaFoldDB" id="A0A7W6DB50"/>
<proteinExistence type="predicted"/>
<accession>A0A7W6DB50</accession>
<gene>
    <name evidence="2" type="ORF">GGQ64_005222</name>
</gene>
<organism evidence="2 3">
    <name type="scientific">Mycoplana azooxidifex</name>
    <dbReference type="NCBI Taxonomy" id="1636188"/>
    <lineage>
        <taxon>Bacteria</taxon>
        <taxon>Pseudomonadati</taxon>
        <taxon>Pseudomonadota</taxon>
        <taxon>Alphaproteobacteria</taxon>
        <taxon>Hyphomicrobiales</taxon>
        <taxon>Rhizobiaceae</taxon>
        <taxon>Mycoplana</taxon>
    </lineage>
</organism>
<evidence type="ECO:0000259" key="1">
    <source>
        <dbReference type="Pfam" id="PF09836"/>
    </source>
</evidence>
<name>A0A7W6DB50_9HYPH</name>
<evidence type="ECO:0000313" key="2">
    <source>
        <dbReference type="EMBL" id="MBB3979975.1"/>
    </source>
</evidence>